<dbReference type="Pfam" id="PF04371">
    <property type="entry name" value="PAD_porph"/>
    <property type="match status" value="1"/>
</dbReference>
<dbReference type="HAMAP" id="MF_01841">
    <property type="entry name" value="Agmatine_deimin"/>
    <property type="match status" value="1"/>
</dbReference>
<organism evidence="3 4">
    <name type="scientific">Marinomonas pollencensis</name>
    <dbReference type="NCBI Taxonomy" id="491954"/>
    <lineage>
        <taxon>Bacteria</taxon>
        <taxon>Pseudomonadati</taxon>
        <taxon>Pseudomonadota</taxon>
        <taxon>Gammaproteobacteria</taxon>
        <taxon>Oceanospirillales</taxon>
        <taxon>Oceanospirillaceae</taxon>
        <taxon>Marinomonas</taxon>
    </lineage>
</organism>
<dbReference type="NCBIfam" id="TIGR03380">
    <property type="entry name" value="agmatine_aguA"/>
    <property type="match status" value="1"/>
</dbReference>
<reference evidence="3 4" key="1">
    <citation type="submission" date="2018-08" db="EMBL/GenBank/DDBJ databases">
        <title>Genomic Encyclopedia of Type Strains, Phase III (KMG-III): the genomes of soil and plant-associated and newly described type strains.</title>
        <authorList>
            <person name="Whitman W."/>
        </authorList>
    </citation>
    <scope>NUCLEOTIDE SEQUENCE [LARGE SCALE GENOMIC DNA]</scope>
    <source>
        <strain evidence="3 4">CECT 7375</strain>
    </source>
</reference>
<dbReference type="GO" id="GO:0004668">
    <property type="term" value="F:protein-arginine deiminase activity"/>
    <property type="evidence" value="ECO:0007669"/>
    <property type="project" value="InterPro"/>
</dbReference>
<comment type="caution">
    <text evidence="3">The sequence shown here is derived from an EMBL/GenBank/DDBJ whole genome shotgun (WGS) entry which is preliminary data.</text>
</comment>
<dbReference type="PANTHER" id="PTHR31377:SF0">
    <property type="entry name" value="AGMATINE DEIMINASE-RELATED"/>
    <property type="match status" value="1"/>
</dbReference>
<name>A0A3E0DSZ5_9GAMM</name>
<comment type="similarity">
    <text evidence="2">Belongs to the agmatine deiminase family.</text>
</comment>
<dbReference type="OrthoDB" id="9808013at2"/>
<dbReference type="Gene3D" id="3.75.10.10">
    <property type="entry name" value="L-arginine/glycine Amidinotransferase, Chain A"/>
    <property type="match status" value="1"/>
</dbReference>
<comment type="catalytic activity">
    <reaction evidence="2">
        <text>agmatine + H2O = N-carbamoylputrescine + NH4(+)</text>
        <dbReference type="Rhea" id="RHEA:18037"/>
        <dbReference type="ChEBI" id="CHEBI:15377"/>
        <dbReference type="ChEBI" id="CHEBI:28938"/>
        <dbReference type="ChEBI" id="CHEBI:58145"/>
        <dbReference type="ChEBI" id="CHEBI:58318"/>
        <dbReference type="EC" id="3.5.3.12"/>
    </reaction>
</comment>
<dbReference type="Proteomes" id="UP000256542">
    <property type="component" value="Unassembled WGS sequence"/>
</dbReference>
<dbReference type="InterPro" id="IPR007466">
    <property type="entry name" value="Peptidyl-Arg-deiminase_porph"/>
</dbReference>
<dbReference type="EMBL" id="QUNG01000001">
    <property type="protein sequence ID" value="REG86679.1"/>
    <property type="molecule type" value="Genomic_DNA"/>
</dbReference>
<evidence type="ECO:0000313" key="3">
    <source>
        <dbReference type="EMBL" id="REG86679.1"/>
    </source>
</evidence>
<dbReference type="GO" id="GO:0047632">
    <property type="term" value="F:agmatine deiminase activity"/>
    <property type="evidence" value="ECO:0007669"/>
    <property type="project" value="UniProtKB-UniRule"/>
</dbReference>
<dbReference type="NCBIfam" id="NF010070">
    <property type="entry name" value="PRK13551.1"/>
    <property type="match status" value="1"/>
</dbReference>
<dbReference type="InterPro" id="IPR017754">
    <property type="entry name" value="Agmatine_deiminase"/>
</dbReference>
<evidence type="ECO:0000313" key="4">
    <source>
        <dbReference type="Proteomes" id="UP000256542"/>
    </source>
</evidence>
<dbReference type="EC" id="3.5.3.12" evidence="2"/>
<dbReference type="AlphaFoldDB" id="A0A3E0DSZ5"/>
<keyword evidence="1 2" id="KW-0378">Hydrolase</keyword>
<evidence type="ECO:0000256" key="1">
    <source>
        <dbReference type="ARBA" id="ARBA00022801"/>
    </source>
</evidence>
<protein>
    <recommendedName>
        <fullName evidence="2">Putative agmatine deiminase</fullName>
        <ecNumber evidence="2">3.5.3.12</ecNumber>
    </recommendedName>
    <alternativeName>
        <fullName evidence="2">Agmatine iminohydrolase</fullName>
    </alternativeName>
</protein>
<proteinExistence type="inferred from homology"/>
<accession>A0A3E0DSZ5</accession>
<gene>
    <name evidence="2" type="primary">aguA</name>
    <name evidence="3" type="ORF">DFP81_101244</name>
</gene>
<evidence type="ECO:0000256" key="2">
    <source>
        <dbReference type="HAMAP-Rule" id="MF_01841"/>
    </source>
</evidence>
<dbReference type="PANTHER" id="PTHR31377">
    <property type="entry name" value="AGMATINE DEIMINASE-RELATED"/>
    <property type="match status" value="1"/>
</dbReference>
<dbReference type="GO" id="GO:0009446">
    <property type="term" value="P:putrescine biosynthetic process"/>
    <property type="evidence" value="ECO:0007669"/>
    <property type="project" value="InterPro"/>
</dbReference>
<sequence>MSALLDTTPKQDGFRMPGEHEPQDQVWLAWPIREDNWRESGKPAQQAFARVANTIAQSTAVTVVVLASHYDIARAALNEGIRVLVQPYNDSWMRDIGATYVVNDKGQRRAISWQFNAWGGKLDGLYSPWDLDDAMAVKMASVTGDDYYQAPFILEGGSIHSDGEGTLYTTEECLLHPSRNPDLSKADIEAYLADYLNIQKVIWLTNGLFNDETNGHIDNIMHLVRPGVVALTWCDDQNDPQYAISRAAYQVLQSSTDAQGRAIEIIKLPLPGPLYMTATESQGIQQTDTMERHDGDRLAASYANFLISNQSVIFPLLDTKTDKQAEQILAAAFPLHQVIGVPAREILLGGGNIHCITQQVPKQD</sequence>
<feature type="active site" description="Amidino-cysteine intermediate" evidence="2">
    <location>
        <position position="355"/>
    </location>
</feature>
<dbReference type="SUPFAM" id="SSF55909">
    <property type="entry name" value="Pentein"/>
    <property type="match status" value="1"/>
</dbReference>
<dbReference type="RefSeq" id="WP_115895933.1">
    <property type="nucleotide sequence ID" value="NZ_QUNG01000001.1"/>
</dbReference>
<keyword evidence="4" id="KW-1185">Reference proteome</keyword>